<evidence type="ECO:0000256" key="1">
    <source>
        <dbReference type="SAM" id="Phobius"/>
    </source>
</evidence>
<keyword evidence="1" id="KW-0812">Transmembrane</keyword>
<comment type="caution">
    <text evidence="2">The sequence shown here is derived from an EMBL/GenBank/DDBJ whole genome shotgun (WGS) entry which is preliminary data.</text>
</comment>
<dbReference type="EMBL" id="JACHDZ010000002">
    <property type="protein sequence ID" value="MBB5343369.1"/>
    <property type="molecule type" value="Genomic_DNA"/>
</dbReference>
<evidence type="ECO:0000313" key="3">
    <source>
        <dbReference type="Proteomes" id="UP000569092"/>
    </source>
</evidence>
<accession>A0A7W8N2S1</accession>
<proteinExistence type="predicted"/>
<dbReference type="Proteomes" id="UP000569092">
    <property type="component" value="Unassembled WGS sequence"/>
</dbReference>
<keyword evidence="1" id="KW-0472">Membrane</keyword>
<dbReference type="InterPro" id="IPR011050">
    <property type="entry name" value="Pectin_lyase_fold/virulence"/>
</dbReference>
<keyword evidence="1" id="KW-1133">Transmembrane helix</keyword>
<feature type="transmembrane region" description="Helical" evidence="1">
    <location>
        <begin position="21"/>
        <end position="41"/>
    </location>
</feature>
<evidence type="ECO:0000313" key="2">
    <source>
        <dbReference type="EMBL" id="MBB5343369.1"/>
    </source>
</evidence>
<organism evidence="2 3">
    <name type="scientific">Tunturiibacter lichenicola</name>
    <dbReference type="NCBI Taxonomy" id="2051959"/>
    <lineage>
        <taxon>Bacteria</taxon>
        <taxon>Pseudomonadati</taxon>
        <taxon>Acidobacteriota</taxon>
        <taxon>Terriglobia</taxon>
        <taxon>Terriglobales</taxon>
        <taxon>Acidobacteriaceae</taxon>
        <taxon>Tunturiibacter</taxon>
    </lineage>
</organism>
<sequence>MQRFILPLCAHEKSDIRPKKVAQLDVNILVIFAAAVMLLLASDSAFATVYPSNTLYYISNTGCSNANAGTSSTAPWCDFTNVNGSTFSQGDQILLQSGGSWASQIAPLGNGASGNPVILGCYPASSCSTNYPVINPGSQLSAVSLINPSFWTITNLSMTGGLNGIHINFSQLGNQGLVLQNLNIHDMAGTVSAILIDGMNTNPPTLIASNQYVISGITFSNITISKAGAIYLTAGYANAQQVNNGYPNAQQNVLMKNVTASNFSDCFVFANIENVVVTDGSWTQGDVNGRCGAAVYLVAASNVTFNNVLSYNDAFTNANDNAAFVYDNQETQLRWRGNYFYKNAAAGIEGAENLCFKDCTASTNFQFEVSNSTFYDNSTQAVCTVPANPTATYGYYGDISVAYSPQTQMTVQNNLYSDTPQSCNGFVVRANSAYQTLTNNINFGSNGLYNSLSQFSGTQGQYQWNYEYWNGSAWLVNTPTYNSATGTWIWNTGAFINNFDMQPDTCTNCWTARFWTAPQAGTIHVTGWVLKNSTGTPAQVGIYHGGTNPGWVWGSANSWYTLGANDQIGVPTLATVVVAKGDTLQFVVGNQSGLSPSGALVSWMPSIAYQ</sequence>
<gene>
    <name evidence="2" type="ORF">HDF10_001344</name>
</gene>
<reference evidence="2 3" key="1">
    <citation type="submission" date="2020-08" db="EMBL/GenBank/DDBJ databases">
        <title>Genomic Encyclopedia of Type Strains, Phase IV (KMG-V): Genome sequencing to study the core and pangenomes of soil and plant-associated prokaryotes.</title>
        <authorList>
            <person name="Whitman W."/>
        </authorList>
    </citation>
    <scope>NUCLEOTIDE SEQUENCE [LARGE SCALE GENOMIC DNA]</scope>
    <source>
        <strain evidence="2 3">M8US30</strain>
    </source>
</reference>
<dbReference type="AlphaFoldDB" id="A0A7W8N2S1"/>
<evidence type="ECO:0008006" key="4">
    <source>
        <dbReference type="Google" id="ProtNLM"/>
    </source>
</evidence>
<protein>
    <recommendedName>
        <fullName evidence="4">Right-handed parallel beta-helix repeat-containing protein</fullName>
    </recommendedName>
</protein>
<dbReference type="SUPFAM" id="SSF51126">
    <property type="entry name" value="Pectin lyase-like"/>
    <property type="match status" value="1"/>
</dbReference>
<name>A0A7W8N2S1_9BACT</name>